<proteinExistence type="predicted"/>
<sequence>MKSEFQGTSGQSVVLNVNEQVGAHQKSEAATFVHIRIESPRIPLLQNAPFLDSFPYYLTFLTIRCRFLTEKEIEIALYKLSKECRKCEDERTDVRDEEEQGLKSVATEDLAERVPGSFWSSLNGTYLITQRTAPT</sequence>
<keyword evidence="3" id="KW-1185">Reference proteome</keyword>
<reference evidence="2 3" key="1">
    <citation type="journal article" date="2019" name="Sci. Rep.">
        <title>Orb-weaving spider Araneus ventricosus genome elucidates the spidroin gene catalogue.</title>
        <authorList>
            <person name="Kono N."/>
            <person name="Nakamura H."/>
            <person name="Ohtoshi R."/>
            <person name="Moran D.A.P."/>
            <person name="Shinohara A."/>
            <person name="Yoshida Y."/>
            <person name="Fujiwara M."/>
            <person name="Mori M."/>
            <person name="Tomita M."/>
            <person name="Arakawa K."/>
        </authorList>
    </citation>
    <scope>NUCLEOTIDE SEQUENCE [LARGE SCALE GENOMIC DNA]</scope>
</reference>
<dbReference type="AlphaFoldDB" id="A0A4Y2PQR8"/>
<protein>
    <submittedName>
        <fullName evidence="2">Uncharacterized protein</fullName>
    </submittedName>
</protein>
<accession>A0A4Y2PQR8</accession>
<dbReference type="EMBL" id="BGPR01011776">
    <property type="protein sequence ID" value="GBN52896.1"/>
    <property type="molecule type" value="Genomic_DNA"/>
</dbReference>
<evidence type="ECO:0000313" key="1">
    <source>
        <dbReference type="EMBL" id="GBN52896.1"/>
    </source>
</evidence>
<gene>
    <name evidence="1" type="ORF">AVEN_103283_1</name>
    <name evidence="2" type="ORF">AVEN_122614_1</name>
</gene>
<evidence type="ECO:0000313" key="2">
    <source>
        <dbReference type="EMBL" id="GBN52910.1"/>
    </source>
</evidence>
<comment type="caution">
    <text evidence="2">The sequence shown here is derived from an EMBL/GenBank/DDBJ whole genome shotgun (WGS) entry which is preliminary data.</text>
</comment>
<evidence type="ECO:0000313" key="3">
    <source>
        <dbReference type="Proteomes" id="UP000499080"/>
    </source>
</evidence>
<organism evidence="2 3">
    <name type="scientific">Araneus ventricosus</name>
    <name type="common">Orbweaver spider</name>
    <name type="synonym">Epeira ventricosa</name>
    <dbReference type="NCBI Taxonomy" id="182803"/>
    <lineage>
        <taxon>Eukaryota</taxon>
        <taxon>Metazoa</taxon>
        <taxon>Ecdysozoa</taxon>
        <taxon>Arthropoda</taxon>
        <taxon>Chelicerata</taxon>
        <taxon>Arachnida</taxon>
        <taxon>Araneae</taxon>
        <taxon>Araneomorphae</taxon>
        <taxon>Entelegynae</taxon>
        <taxon>Araneoidea</taxon>
        <taxon>Araneidae</taxon>
        <taxon>Araneus</taxon>
    </lineage>
</organism>
<dbReference type="Proteomes" id="UP000499080">
    <property type="component" value="Unassembled WGS sequence"/>
</dbReference>
<name>A0A4Y2PQR8_ARAVE</name>
<dbReference type="EMBL" id="BGPR01011779">
    <property type="protein sequence ID" value="GBN52910.1"/>
    <property type="molecule type" value="Genomic_DNA"/>
</dbReference>